<feature type="domain" description="N-acetyltransferase" evidence="1">
    <location>
        <begin position="52"/>
        <end position="196"/>
    </location>
</feature>
<dbReference type="GO" id="GO:0008999">
    <property type="term" value="F:protein-N-terminal-alanine acetyltransferase activity"/>
    <property type="evidence" value="ECO:0007669"/>
    <property type="project" value="TreeGrafter"/>
</dbReference>
<dbReference type="PANTHER" id="PTHR43441:SF5">
    <property type="entry name" value="FAMILY ACETYLTRANSFERASE, PUTATIVE-RELATED"/>
    <property type="match status" value="1"/>
</dbReference>
<organism evidence="3">
    <name type="scientific">Phaffia rhodozyma</name>
    <name type="common">Yeast</name>
    <name type="synonym">Xanthophyllomyces dendrorhous</name>
    <dbReference type="NCBI Taxonomy" id="264483"/>
    <lineage>
        <taxon>Eukaryota</taxon>
        <taxon>Fungi</taxon>
        <taxon>Dikarya</taxon>
        <taxon>Basidiomycota</taxon>
        <taxon>Agaricomycotina</taxon>
        <taxon>Tremellomycetes</taxon>
        <taxon>Cystofilobasidiales</taxon>
        <taxon>Mrakiaceae</taxon>
        <taxon>Phaffia</taxon>
    </lineage>
</organism>
<name>A0A0F7SPZ7_PHARH</name>
<reference evidence="3" key="1">
    <citation type="submission" date="2014-08" db="EMBL/GenBank/DDBJ databases">
        <authorList>
            <person name="Sharma Rahul"/>
            <person name="Thines Marco"/>
        </authorList>
    </citation>
    <scope>NUCLEOTIDE SEQUENCE</scope>
</reference>
<reference evidence="2" key="2">
    <citation type="journal article" date="2016" name="Microb. Cell Fact.">
        <title>Regulation of carotenogenesis in the red yeast Xanthophyllomyces dendrorhous: the role of the transcriptional co-repressor complex Cyc8-Tup1 involved in catabolic repression.</title>
        <authorList>
            <person name="Cordova P."/>
            <person name="Alcaino J."/>
            <person name="Bravo N."/>
            <person name="Barahona S."/>
            <person name="Sepulveda D."/>
            <person name="Fernandez-Lobato M."/>
            <person name="Baeza M."/>
            <person name="Cifuentes V."/>
        </authorList>
    </citation>
    <scope>NUCLEOTIDE SEQUENCE</scope>
    <source>
        <strain evidence="2">UCD 67-385</strain>
    </source>
</reference>
<protein>
    <submittedName>
        <fullName evidence="3">GNAT domain</fullName>
    </submittedName>
    <submittedName>
        <fullName evidence="2">GNAT family acetyltransferase</fullName>
    </submittedName>
</protein>
<dbReference type="InterPro" id="IPR051908">
    <property type="entry name" value="Ribosomal_N-acetyltransferase"/>
</dbReference>
<dbReference type="PANTHER" id="PTHR43441">
    <property type="entry name" value="RIBOSOMAL-PROTEIN-SERINE ACETYLTRANSFERASE"/>
    <property type="match status" value="1"/>
</dbReference>
<dbReference type="AlphaFoldDB" id="A0A0F7SPZ7"/>
<accession>A0A0F7SPZ7</accession>
<dbReference type="EMBL" id="LN483142">
    <property type="protein sequence ID" value="CED82759.1"/>
    <property type="molecule type" value="Genomic_DNA"/>
</dbReference>
<proteinExistence type="evidence at transcript level"/>
<dbReference type="InterPro" id="IPR000182">
    <property type="entry name" value="GNAT_dom"/>
</dbReference>
<evidence type="ECO:0000259" key="1">
    <source>
        <dbReference type="Pfam" id="PF13302"/>
    </source>
</evidence>
<dbReference type="InterPro" id="IPR016181">
    <property type="entry name" value="Acyl_CoA_acyltransferase"/>
</dbReference>
<dbReference type="EMBL" id="KX517862">
    <property type="protein sequence ID" value="AOR51686.1"/>
    <property type="molecule type" value="mRNA"/>
</dbReference>
<evidence type="ECO:0000313" key="2">
    <source>
        <dbReference type="EMBL" id="AOR51686.1"/>
    </source>
</evidence>
<dbReference type="GO" id="GO:1990189">
    <property type="term" value="F:protein N-terminal-serine acetyltransferase activity"/>
    <property type="evidence" value="ECO:0007669"/>
    <property type="project" value="TreeGrafter"/>
</dbReference>
<gene>
    <name evidence="2" type="primary">NAT1</name>
</gene>
<keyword evidence="2" id="KW-0808">Transferase</keyword>
<dbReference type="Gene3D" id="3.40.630.30">
    <property type="match status" value="1"/>
</dbReference>
<sequence>MCIAFFKNAYAPPQPAKTPRDVYQYTTREEYDFNYCLLTQPIRVLEGSGRDVRLVPLVPSEYAQALLDAVVDRPEVFRYMPIKPWKTLGDVLVWLEEAVRSDPTRLLYAIVDKRTGLLAGMVAYMNSSAVDLVTELSFVLILPHAQRSHVLTHTVSLMLDHSFDLPSEGGHGLRRVQWQAHASNLPSVKAALRLGFIQETPERIRLQRALLPDKEGTLPGRPGDGQYERGIASRDSYILAITYPAWLDGGVKGTMDRLVNRKPSGSGPNGEL</sequence>
<dbReference type="SUPFAM" id="SSF55729">
    <property type="entry name" value="Acyl-CoA N-acyltransferases (Nat)"/>
    <property type="match status" value="1"/>
</dbReference>
<dbReference type="Pfam" id="PF13302">
    <property type="entry name" value="Acetyltransf_3"/>
    <property type="match status" value="1"/>
</dbReference>
<evidence type="ECO:0000313" key="3">
    <source>
        <dbReference type="EMBL" id="CED82759.1"/>
    </source>
</evidence>